<feature type="transmembrane region" description="Helical" evidence="8">
    <location>
        <begin position="184"/>
        <end position="203"/>
    </location>
</feature>
<gene>
    <name evidence="9" type="ORF">LNKW23_03220</name>
</gene>
<dbReference type="InterPro" id="IPR052031">
    <property type="entry name" value="Membrane_Transporter-Flippase"/>
</dbReference>
<accession>A0ABQ6LFY1</accession>
<dbReference type="InterPro" id="IPR048279">
    <property type="entry name" value="MdtK-like"/>
</dbReference>
<comment type="caution">
    <text evidence="9">The sequence shown here is derived from an EMBL/GenBank/DDBJ whole genome shotgun (WGS) entry which is preliminary data.</text>
</comment>
<feature type="compositionally biased region" description="Low complexity" evidence="7">
    <location>
        <begin position="456"/>
        <end position="475"/>
    </location>
</feature>
<feature type="transmembrane region" description="Helical" evidence="8">
    <location>
        <begin position="402"/>
        <end position="420"/>
    </location>
</feature>
<dbReference type="Pfam" id="PF01554">
    <property type="entry name" value="MatE"/>
    <property type="match status" value="2"/>
</dbReference>
<dbReference type="PANTHER" id="PTHR43549">
    <property type="entry name" value="MULTIDRUG RESISTANCE PROTEIN YPNP-RELATED"/>
    <property type="match status" value="1"/>
</dbReference>
<evidence type="ECO:0000256" key="1">
    <source>
        <dbReference type="ARBA" id="ARBA00004429"/>
    </source>
</evidence>
<dbReference type="PIRSF" id="PIRSF006603">
    <property type="entry name" value="DinF"/>
    <property type="match status" value="1"/>
</dbReference>
<feature type="transmembrane region" description="Helical" evidence="8">
    <location>
        <begin position="82"/>
        <end position="104"/>
    </location>
</feature>
<keyword evidence="10" id="KW-1185">Reference proteome</keyword>
<dbReference type="EMBL" id="BSYI01000002">
    <property type="protein sequence ID" value="GMG81110.1"/>
    <property type="molecule type" value="Genomic_DNA"/>
</dbReference>
<feature type="transmembrane region" description="Helical" evidence="8">
    <location>
        <begin position="375"/>
        <end position="396"/>
    </location>
</feature>
<feature type="transmembrane region" description="Helical" evidence="8">
    <location>
        <begin position="48"/>
        <end position="70"/>
    </location>
</feature>
<sequence length="484" mass="48997">MRHVAVMTLTGAVGLMALFLVDVANLFYVSLLGPEVLAAAIGFAGTVQFFMISVSIGLSIGAAALVSRAIGAGRRAEARRLAASAAVLNFAVLAAVTAAAWAFRDEILTLLGAGGETHAIASRFLAMVLPALPLLGLGMVSGGLLRAVGDARRAMWITLGGGLLAAALDPLFIFGFGLGIDGAAIVSVIARIVVAGLGLGFAIRRHDLIARPRLADILADAPRLGAISGPAMATQLSTPFGMAYLTTVVAAHGDEAVAGWAVVGRLTALSFGGIFALSGAVGPIFGQNLGAGRGDRLRMVLRDAFLFAAAYVACVWLVLVLLSGSVTAAFGLTGAGVRVFETFVHYGAGAYLFTALLFVANAAFNNLGRPHLSTLFNWSRDALAIPGLALLLGAAAAPEGAVLVQATAAIAVGIAAGFAARAHVARVAARTVPAPAEPAPPHALAVPFTSARTDLPETGEGLAEAPEPAEMAGRPPLAPPEKTG</sequence>
<keyword evidence="3" id="KW-1003">Cell membrane</keyword>
<feature type="transmembrane region" description="Helical" evidence="8">
    <location>
        <begin position="257"/>
        <end position="285"/>
    </location>
</feature>
<evidence type="ECO:0000256" key="3">
    <source>
        <dbReference type="ARBA" id="ARBA00022475"/>
    </source>
</evidence>
<evidence type="ECO:0000313" key="10">
    <source>
        <dbReference type="Proteomes" id="UP001239909"/>
    </source>
</evidence>
<feature type="transmembrane region" description="Helical" evidence="8">
    <location>
        <begin position="224"/>
        <end position="245"/>
    </location>
</feature>
<feature type="region of interest" description="Disordered" evidence="7">
    <location>
        <begin position="448"/>
        <end position="484"/>
    </location>
</feature>
<feature type="transmembrane region" description="Helical" evidence="8">
    <location>
        <begin position="343"/>
        <end position="363"/>
    </location>
</feature>
<proteinExistence type="predicted"/>
<reference evidence="9 10" key="1">
    <citation type="submission" date="2023-04" db="EMBL/GenBank/DDBJ databases">
        <title>Marinoamorphus aggregata gen. nov., sp. Nov., isolate from tissue of brittle star Ophioplocus japonicus.</title>
        <authorList>
            <person name="Kawano K."/>
            <person name="Sawayama S."/>
            <person name="Nakagawa S."/>
        </authorList>
    </citation>
    <scope>NUCLEOTIDE SEQUENCE [LARGE SCALE GENOMIC DNA]</scope>
    <source>
        <strain evidence="9 10">NKW23</strain>
    </source>
</reference>
<keyword evidence="6 8" id="KW-0472">Membrane</keyword>
<dbReference type="Proteomes" id="UP001239909">
    <property type="component" value="Unassembled WGS sequence"/>
</dbReference>
<evidence type="ECO:0000313" key="9">
    <source>
        <dbReference type="EMBL" id="GMG81110.1"/>
    </source>
</evidence>
<keyword evidence="5 8" id="KW-1133">Transmembrane helix</keyword>
<name>A0ABQ6LFY1_9RHOB</name>
<evidence type="ECO:0000256" key="6">
    <source>
        <dbReference type="ARBA" id="ARBA00023136"/>
    </source>
</evidence>
<evidence type="ECO:0000256" key="2">
    <source>
        <dbReference type="ARBA" id="ARBA00022448"/>
    </source>
</evidence>
<feature type="transmembrane region" description="Helical" evidence="8">
    <location>
        <begin position="305"/>
        <end position="331"/>
    </location>
</feature>
<feature type="transmembrane region" description="Helical" evidence="8">
    <location>
        <begin position="124"/>
        <end position="145"/>
    </location>
</feature>
<organism evidence="9 10">
    <name type="scientific">Paralimibaculum aggregatum</name>
    <dbReference type="NCBI Taxonomy" id="3036245"/>
    <lineage>
        <taxon>Bacteria</taxon>
        <taxon>Pseudomonadati</taxon>
        <taxon>Pseudomonadota</taxon>
        <taxon>Alphaproteobacteria</taxon>
        <taxon>Rhodobacterales</taxon>
        <taxon>Paracoccaceae</taxon>
        <taxon>Paralimibaculum</taxon>
    </lineage>
</organism>
<evidence type="ECO:0000256" key="4">
    <source>
        <dbReference type="ARBA" id="ARBA00022692"/>
    </source>
</evidence>
<dbReference type="InterPro" id="IPR002528">
    <property type="entry name" value="MATE_fam"/>
</dbReference>
<evidence type="ECO:0000256" key="5">
    <source>
        <dbReference type="ARBA" id="ARBA00022989"/>
    </source>
</evidence>
<feature type="transmembrane region" description="Helical" evidence="8">
    <location>
        <begin position="157"/>
        <end position="178"/>
    </location>
</feature>
<comment type="subcellular location">
    <subcellularLocation>
        <location evidence="1">Cell inner membrane</location>
        <topology evidence="1">Multi-pass membrane protein</topology>
    </subcellularLocation>
</comment>
<evidence type="ECO:0000256" key="7">
    <source>
        <dbReference type="SAM" id="MobiDB-lite"/>
    </source>
</evidence>
<dbReference type="PANTHER" id="PTHR43549:SF3">
    <property type="entry name" value="MULTIDRUG RESISTANCE PROTEIN YPNP-RELATED"/>
    <property type="match status" value="1"/>
</dbReference>
<keyword evidence="4 8" id="KW-0812">Transmembrane</keyword>
<keyword evidence="2" id="KW-0813">Transport</keyword>
<evidence type="ECO:0000256" key="8">
    <source>
        <dbReference type="SAM" id="Phobius"/>
    </source>
</evidence>
<protein>
    <submittedName>
        <fullName evidence="9">MATE family efflux transporter</fullName>
    </submittedName>
</protein>